<dbReference type="CDD" id="cd00082">
    <property type="entry name" value="HisKA"/>
    <property type="match status" value="1"/>
</dbReference>
<dbReference type="OrthoDB" id="9813394at2"/>
<keyword evidence="9" id="KW-0175">Coiled coil</keyword>
<dbReference type="InterPro" id="IPR036890">
    <property type="entry name" value="HATPase_C_sf"/>
</dbReference>
<dbReference type="SMART" id="SM00086">
    <property type="entry name" value="PAC"/>
    <property type="match status" value="3"/>
</dbReference>
<dbReference type="AlphaFoldDB" id="M1MHI8"/>
<dbReference type="SMART" id="SM00387">
    <property type="entry name" value="HATPase_c"/>
    <property type="match status" value="1"/>
</dbReference>
<dbReference type="InterPro" id="IPR003594">
    <property type="entry name" value="HATPase_dom"/>
</dbReference>
<dbReference type="PROSITE" id="PS50112">
    <property type="entry name" value="PAS"/>
    <property type="match status" value="1"/>
</dbReference>
<keyword evidence="8" id="KW-0902">Two-component regulatory system</keyword>
<dbReference type="PRINTS" id="PR00344">
    <property type="entry name" value="BCTRLSENSOR"/>
</dbReference>
<evidence type="ECO:0000256" key="1">
    <source>
        <dbReference type="ARBA" id="ARBA00000085"/>
    </source>
</evidence>
<keyword evidence="6 13" id="KW-0418">Kinase</keyword>
<dbReference type="SUPFAM" id="SSF55874">
    <property type="entry name" value="ATPase domain of HSP90 chaperone/DNA topoisomerase II/histidine kinase"/>
    <property type="match status" value="1"/>
</dbReference>
<dbReference type="Pfam" id="PF00512">
    <property type="entry name" value="HisKA"/>
    <property type="match status" value="1"/>
</dbReference>
<reference evidence="13 14" key="1">
    <citation type="submission" date="2013-02" db="EMBL/GenBank/DDBJ databases">
        <title>Genome sequence of Clostridium saccharoperbutylacetonicum N1-4(HMT).</title>
        <authorList>
            <person name="Poehlein A."/>
            <person name="Daniel R."/>
        </authorList>
    </citation>
    <scope>NUCLEOTIDE SEQUENCE [LARGE SCALE GENOMIC DNA]</scope>
    <source>
        <strain evidence="14">N1-4(HMT)</strain>
    </source>
</reference>
<dbReference type="InterPro" id="IPR000014">
    <property type="entry name" value="PAS"/>
</dbReference>
<dbReference type="InterPro" id="IPR050736">
    <property type="entry name" value="Sensor_HK_Regulatory"/>
</dbReference>
<dbReference type="Gene3D" id="3.30.450.20">
    <property type="entry name" value="PAS domain"/>
    <property type="match status" value="4"/>
</dbReference>
<dbReference type="PROSITE" id="PS50113">
    <property type="entry name" value="PAC"/>
    <property type="match status" value="1"/>
</dbReference>
<evidence type="ECO:0000313" key="13">
    <source>
        <dbReference type="EMBL" id="AGF55758.1"/>
    </source>
</evidence>
<dbReference type="GO" id="GO:0005524">
    <property type="term" value="F:ATP binding"/>
    <property type="evidence" value="ECO:0007669"/>
    <property type="project" value="UniProtKB-KW"/>
</dbReference>
<dbReference type="Pfam" id="PF02518">
    <property type="entry name" value="HATPase_c"/>
    <property type="match status" value="1"/>
</dbReference>
<dbReference type="HOGENOM" id="CLU_000445_89_20_9"/>
<dbReference type="InterPro" id="IPR003661">
    <property type="entry name" value="HisK_dim/P_dom"/>
</dbReference>
<dbReference type="Pfam" id="PF08447">
    <property type="entry name" value="PAS_3"/>
    <property type="match status" value="1"/>
</dbReference>
<evidence type="ECO:0000256" key="3">
    <source>
        <dbReference type="ARBA" id="ARBA00022553"/>
    </source>
</evidence>
<dbReference type="RefSeq" id="WP_015392079.1">
    <property type="nucleotide sequence ID" value="NC_020291.1"/>
</dbReference>
<keyword evidence="3" id="KW-0597">Phosphoprotein</keyword>
<dbReference type="PANTHER" id="PTHR43711">
    <property type="entry name" value="TWO-COMPONENT HISTIDINE KINASE"/>
    <property type="match status" value="1"/>
</dbReference>
<proteinExistence type="predicted"/>
<evidence type="ECO:0000256" key="5">
    <source>
        <dbReference type="ARBA" id="ARBA00022741"/>
    </source>
</evidence>
<dbReference type="InterPro" id="IPR013655">
    <property type="entry name" value="PAS_fold_3"/>
</dbReference>
<dbReference type="Proteomes" id="UP000011728">
    <property type="component" value="Chromosome"/>
</dbReference>
<dbReference type="NCBIfam" id="TIGR00229">
    <property type="entry name" value="sensory_box"/>
    <property type="match status" value="1"/>
</dbReference>
<protein>
    <recommendedName>
        <fullName evidence="2">histidine kinase</fullName>
        <ecNumber evidence="2">2.7.13.3</ecNumber>
    </recommendedName>
</protein>
<dbReference type="InterPro" id="IPR001610">
    <property type="entry name" value="PAC"/>
</dbReference>
<dbReference type="InterPro" id="IPR036097">
    <property type="entry name" value="HisK_dim/P_sf"/>
</dbReference>
<evidence type="ECO:0000256" key="8">
    <source>
        <dbReference type="ARBA" id="ARBA00023012"/>
    </source>
</evidence>
<dbReference type="SMART" id="SM00388">
    <property type="entry name" value="HisKA"/>
    <property type="match status" value="1"/>
</dbReference>
<evidence type="ECO:0000256" key="6">
    <source>
        <dbReference type="ARBA" id="ARBA00022777"/>
    </source>
</evidence>
<name>M1MHI8_9CLOT</name>
<dbReference type="KEGG" id="csr:Cspa_c19920"/>
<dbReference type="InterPro" id="IPR004358">
    <property type="entry name" value="Sig_transdc_His_kin-like_C"/>
</dbReference>
<dbReference type="FunFam" id="3.30.565.10:FF:000037">
    <property type="entry name" value="Hybrid sensor histidine kinase/response regulator"/>
    <property type="match status" value="1"/>
</dbReference>
<dbReference type="PATRIC" id="fig|931276.5.peg.1985"/>
<dbReference type="Gene3D" id="1.10.287.130">
    <property type="match status" value="1"/>
</dbReference>
<evidence type="ECO:0000259" key="12">
    <source>
        <dbReference type="PROSITE" id="PS50113"/>
    </source>
</evidence>
<dbReference type="PANTHER" id="PTHR43711:SF26">
    <property type="entry name" value="SENSOR HISTIDINE KINASE RCSC"/>
    <property type="match status" value="1"/>
</dbReference>
<evidence type="ECO:0000256" key="2">
    <source>
        <dbReference type="ARBA" id="ARBA00012438"/>
    </source>
</evidence>
<dbReference type="GO" id="GO:0000155">
    <property type="term" value="F:phosphorelay sensor kinase activity"/>
    <property type="evidence" value="ECO:0007669"/>
    <property type="project" value="InterPro"/>
</dbReference>
<dbReference type="EMBL" id="CP004121">
    <property type="protein sequence ID" value="AGF55758.1"/>
    <property type="molecule type" value="Genomic_DNA"/>
</dbReference>
<dbReference type="Pfam" id="PF13188">
    <property type="entry name" value="PAS_8"/>
    <property type="match status" value="1"/>
</dbReference>
<dbReference type="eggNOG" id="COG2205">
    <property type="taxonomic scope" value="Bacteria"/>
</dbReference>
<dbReference type="CDD" id="cd00130">
    <property type="entry name" value="PAS"/>
    <property type="match status" value="2"/>
</dbReference>
<feature type="domain" description="Histidine kinase" evidence="10">
    <location>
        <begin position="651"/>
        <end position="873"/>
    </location>
</feature>
<evidence type="ECO:0000313" key="14">
    <source>
        <dbReference type="Proteomes" id="UP000011728"/>
    </source>
</evidence>
<dbReference type="SMART" id="SM00091">
    <property type="entry name" value="PAS"/>
    <property type="match status" value="2"/>
</dbReference>
<feature type="domain" description="PAS" evidence="11">
    <location>
        <begin position="532"/>
        <end position="579"/>
    </location>
</feature>
<keyword evidence="7" id="KW-0067">ATP-binding</keyword>
<keyword evidence="14" id="KW-1185">Reference proteome</keyword>
<organism evidence="13 14">
    <name type="scientific">Clostridium saccharoperbutylacetonicum N1-4(HMT)</name>
    <dbReference type="NCBI Taxonomy" id="931276"/>
    <lineage>
        <taxon>Bacteria</taxon>
        <taxon>Bacillati</taxon>
        <taxon>Bacillota</taxon>
        <taxon>Clostridia</taxon>
        <taxon>Eubacteriales</taxon>
        <taxon>Clostridiaceae</taxon>
        <taxon>Clostridium</taxon>
    </lineage>
</organism>
<feature type="coiled-coil region" evidence="9">
    <location>
        <begin position="234"/>
        <end position="261"/>
    </location>
</feature>
<dbReference type="Gene3D" id="3.30.565.10">
    <property type="entry name" value="Histidine kinase-like ATPase, C-terminal domain"/>
    <property type="match status" value="1"/>
</dbReference>
<dbReference type="InterPro" id="IPR005467">
    <property type="entry name" value="His_kinase_dom"/>
</dbReference>
<feature type="domain" description="PAC" evidence="12">
    <location>
        <begin position="581"/>
        <end position="633"/>
    </location>
</feature>
<dbReference type="CDD" id="cd16922">
    <property type="entry name" value="HATPase_EvgS-ArcB-TorS-like"/>
    <property type="match status" value="1"/>
</dbReference>
<evidence type="ECO:0000256" key="7">
    <source>
        <dbReference type="ARBA" id="ARBA00022840"/>
    </source>
</evidence>
<evidence type="ECO:0000256" key="9">
    <source>
        <dbReference type="SAM" id="Coils"/>
    </source>
</evidence>
<gene>
    <name evidence="13" type="primary">resE5</name>
    <name evidence="13" type="ORF">Cspa_c19920</name>
</gene>
<dbReference type="EC" id="2.7.13.3" evidence="2"/>
<keyword evidence="4 13" id="KW-0808">Transferase</keyword>
<sequence>MDEIGYNMFKNRSYILTRNEKVIDVGDAFLELTGYTQQDFLYKNMFEVCKEQLRLTIDICDADISARDKEGFIFTKTFEAREIYMFIEEIKNINEKIYYFVEKPDSRLEYKFQYVEQISLDNSCGICIYSEDLILLKANQAFLNYLEEPYNIKENSIGLNINRFIKGFEGDYHEEKMREIIKKREVYRISQYEHKKSETCKFYWESSIIPILENGRVKYLIQNITDITERILNRKRIEEQNRLIKEQKEQVEAIIENMSDAVIIFDKAGKYTNFNKTAREDYLPILSNLSCAGDKIGKAECYDMDWNLIPEEDMPSRRVIRGEKLLGYRICIKYEKTTMYIEVNGVQIYDKEGSFTAGVLCCQNVTEKVKIKNKLREREEKYKSLFNKMNLGHSYYKIITDESGQPIDYIITEINPAYEKITGNNSAKLIGKKATEAFPNIKKSSVDWIALFGKVALTGEPISMEVYSDIMDRWYNVNYYCPKKGYTAAIFSDITLIKESEKDLERIQKRLIEAHELAHLGDWEFDVAKNNIYWSDEIYRIYGFEPQTFVPTKKTLSKYTHPEDLECVKQAEEDLINGTLDSMEYRYMGANSKMGWISLKAKKSFDKNGNLIFLRGTIQDITERKLLEEEIIKAKEEAEAANKLKSEYIANMSHELRTPINVMLGAIQLFELYVNGDMLSNKGNMVKHLASMKQNCLRILRLVNNLIDTTKIDAGFMQIELKNHNIVSVVEEITLSTSEFVKLKNIELVFDCDSEEIIIACDVDMIERIILNLLSNAVKFTKVNGYIHVNVTRKEGKVIISIKDNGIGIPQDKLNTIFERYKQVNKSFTREQEGSGIGLSLSKSLIEMHGGNISAKSILGEGSEFIIELPDKKIAFEYRKENYVENNHNFIEKMNVEFSDIYK</sequence>
<evidence type="ECO:0000259" key="11">
    <source>
        <dbReference type="PROSITE" id="PS50112"/>
    </source>
</evidence>
<comment type="catalytic activity">
    <reaction evidence="1">
        <text>ATP + protein L-histidine = ADP + protein N-phospho-L-histidine.</text>
        <dbReference type="EC" id="2.7.13.3"/>
    </reaction>
</comment>
<dbReference type="Gene3D" id="2.10.70.100">
    <property type="match status" value="1"/>
</dbReference>
<dbReference type="SUPFAM" id="SSF55785">
    <property type="entry name" value="PYP-like sensor domain (PAS domain)"/>
    <property type="match status" value="4"/>
</dbReference>
<evidence type="ECO:0000256" key="4">
    <source>
        <dbReference type="ARBA" id="ARBA00022679"/>
    </source>
</evidence>
<feature type="coiled-coil region" evidence="9">
    <location>
        <begin position="624"/>
        <end position="651"/>
    </location>
</feature>
<evidence type="ECO:0000259" key="10">
    <source>
        <dbReference type="PROSITE" id="PS50109"/>
    </source>
</evidence>
<dbReference type="InterPro" id="IPR035965">
    <property type="entry name" value="PAS-like_dom_sf"/>
</dbReference>
<dbReference type="PROSITE" id="PS50109">
    <property type="entry name" value="HIS_KIN"/>
    <property type="match status" value="1"/>
</dbReference>
<dbReference type="SUPFAM" id="SSF47384">
    <property type="entry name" value="Homodimeric domain of signal transducing histidine kinase"/>
    <property type="match status" value="1"/>
</dbReference>
<dbReference type="Pfam" id="PF13426">
    <property type="entry name" value="PAS_9"/>
    <property type="match status" value="3"/>
</dbReference>
<accession>M1MHI8</accession>
<keyword evidence="5" id="KW-0547">Nucleotide-binding</keyword>
<dbReference type="InterPro" id="IPR000700">
    <property type="entry name" value="PAS-assoc_C"/>
</dbReference>